<dbReference type="PANTHER" id="PTHR22780">
    <property type="entry name" value="ADAPTIN, ALPHA/GAMMA/EPSILON"/>
    <property type="match status" value="1"/>
</dbReference>
<dbReference type="OrthoDB" id="6155877at2759"/>
<feature type="compositionally biased region" description="Polar residues" evidence="5">
    <location>
        <begin position="711"/>
        <end position="724"/>
    </location>
</feature>
<evidence type="ECO:0000256" key="4">
    <source>
        <dbReference type="ARBA" id="ARBA00023136"/>
    </source>
</evidence>
<dbReference type="InterPro" id="IPR016024">
    <property type="entry name" value="ARM-type_fold"/>
</dbReference>
<organism evidence="7 8">
    <name type="scientific">Dreissena polymorpha</name>
    <name type="common">Zebra mussel</name>
    <name type="synonym">Mytilus polymorpha</name>
    <dbReference type="NCBI Taxonomy" id="45954"/>
    <lineage>
        <taxon>Eukaryota</taxon>
        <taxon>Metazoa</taxon>
        <taxon>Spiralia</taxon>
        <taxon>Lophotrochozoa</taxon>
        <taxon>Mollusca</taxon>
        <taxon>Bivalvia</taxon>
        <taxon>Autobranchia</taxon>
        <taxon>Heteroconchia</taxon>
        <taxon>Euheterodonta</taxon>
        <taxon>Imparidentia</taxon>
        <taxon>Neoheterodontei</taxon>
        <taxon>Myida</taxon>
        <taxon>Dreissenoidea</taxon>
        <taxon>Dreissenidae</taxon>
        <taxon>Dreissena</taxon>
    </lineage>
</organism>
<dbReference type="InterPro" id="IPR002553">
    <property type="entry name" value="Clathrin/coatomer_adapt-like_N"/>
</dbReference>
<dbReference type="InterPro" id="IPR011989">
    <property type="entry name" value="ARM-like"/>
</dbReference>
<keyword evidence="3" id="KW-0653">Protein transport</keyword>
<dbReference type="GO" id="GO:0030117">
    <property type="term" value="C:membrane coat"/>
    <property type="evidence" value="ECO:0007669"/>
    <property type="project" value="InterPro"/>
</dbReference>
<feature type="compositionally biased region" description="Basic and acidic residues" evidence="5">
    <location>
        <begin position="699"/>
        <end position="709"/>
    </location>
</feature>
<reference evidence="7" key="1">
    <citation type="journal article" date="2019" name="bioRxiv">
        <title>The Genome of the Zebra Mussel, Dreissena polymorpha: A Resource for Invasive Species Research.</title>
        <authorList>
            <person name="McCartney M.A."/>
            <person name="Auch B."/>
            <person name="Kono T."/>
            <person name="Mallez S."/>
            <person name="Zhang Y."/>
            <person name="Obille A."/>
            <person name="Becker A."/>
            <person name="Abrahante J.E."/>
            <person name="Garbe J."/>
            <person name="Badalamenti J.P."/>
            <person name="Herman A."/>
            <person name="Mangelson H."/>
            <person name="Liachko I."/>
            <person name="Sullivan S."/>
            <person name="Sone E.D."/>
            <person name="Koren S."/>
            <person name="Silverstein K.A.T."/>
            <person name="Beckman K.B."/>
            <person name="Gohl D.M."/>
        </authorList>
    </citation>
    <scope>NUCLEOTIDE SEQUENCE</scope>
    <source>
        <strain evidence="7">Duluth1</strain>
        <tissue evidence="7">Whole animal</tissue>
    </source>
</reference>
<dbReference type="GO" id="GO:0006886">
    <property type="term" value="P:intracellular protein transport"/>
    <property type="evidence" value="ECO:0007669"/>
    <property type="project" value="InterPro"/>
</dbReference>
<keyword evidence="4" id="KW-0472">Membrane</keyword>
<dbReference type="EMBL" id="JAIWYP010000015">
    <property type="protein sequence ID" value="KAH3704399.1"/>
    <property type="molecule type" value="Genomic_DNA"/>
</dbReference>
<evidence type="ECO:0000256" key="2">
    <source>
        <dbReference type="ARBA" id="ARBA00022448"/>
    </source>
</evidence>
<dbReference type="Gene3D" id="1.25.10.10">
    <property type="entry name" value="Leucine-rich Repeat Variant"/>
    <property type="match status" value="1"/>
</dbReference>
<reference evidence="7" key="2">
    <citation type="submission" date="2020-11" db="EMBL/GenBank/DDBJ databases">
        <authorList>
            <person name="McCartney M.A."/>
            <person name="Auch B."/>
            <person name="Kono T."/>
            <person name="Mallez S."/>
            <person name="Becker A."/>
            <person name="Gohl D.M."/>
            <person name="Silverstein K.A.T."/>
            <person name="Koren S."/>
            <person name="Bechman K.B."/>
            <person name="Herman A."/>
            <person name="Abrahante J.E."/>
            <person name="Garbe J."/>
        </authorList>
    </citation>
    <scope>NUCLEOTIDE SEQUENCE</scope>
    <source>
        <strain evidence="7">Duluth1</strain>
        <tissue evidence="7">Whole animal</tissue>
    </source>
</reference>
<proteinExistence type="predicted"/>
<feature type="domain" description="Clathrin/coatomer adaptor adaptin-like N-terminal" evidence="6">
    <location>
        <begin position="53"/>
        <end position="556"/>
    </location>
</feature>
<dbReference type="GO" id="GO:0012505">
    <property type="term" value="C:endomembrane system"/>
    <property type="evidence" value="ECO:0007669"/>
    <property type="project" value="UniProtKB-SubCell"/>
</dbReference>
<comment type="caution">
    <text evidence="7">The sequence shown here is derived from an EMBL/GenBank/DDBJ whole genome shotgun (WGS) entry which is preliminary data.</text>
</comment>
<sequence length="928" mass="103049">MFGNLFGKTTTTIATGGSDTSGDAASAGFTTFIGKVSRANSKSDEAHVVATELKNLAANIAAPNQSMVQMRDYLCRVAYICMMGYEVEFACIHAVKLAQLGTNYDKRIGYLACCLLLHRNHDLILLLINTIQKDLKSSNILDNLAAMTAAAQLVPAELIPSLLPMIVAKLQHQRELVRQKAVLCLHQFQFLAPDLLAHCKESLERALLDKDPGVMAVAVQLVAYSIQRNAAGCIHLGDPLVSVLQQIVARKLSDIFNYQTIPFPWLQIQIIKCLSALVPHSEVLKTKVSSIIRVILQRNSIKEKMAFAILYECIQCIVKMAPEKDLLDESAQHVKRFVNSSNPNLQYIGVKMLVSLVALNPAYAVEYQDMIVQSLEHKDTVIHKKMHGVLYGIACEANVKVVCSKLLQQLKISSDRFWKAELATMVVSLVSRFPVEPQWQINSLFNTLWCSSGDLDRTMLKDIKQLIGDRFLSKDCDPQCQQYLLQKCISALVSDKTAIPLLQIALWIVGSLCSFLKNMEDDKVLMLFTNLLLQENMPFSIQSAVITCIHKLVAMGIVEQVSMATKLTECLSHELPLVIKQQLNIIIKMCSLKLKVDPSDTVVMDLTLTFLDDLVCARLEAGAEPYRPSHLRHSLPGQHIILTSQSPAAPSSGLEVEEVDESMIGDRATVDSSSSPKTDTERDSSLIQPDIKRVWGKQGRLDASKEKKSTPKNLTGQKRTSSEQDNLAKALFGGLQKNEKASLKVFTGFEDDDQYDDYLNNFKTDLPGPWSNRLRSSIPENVNVETMSIRNTGIIQESFNVLNQFAMSNESTKTPKENEIDYLQLQGDINLKKDASNENNGEQISEGSLYNDLNNKLAGAEVDFDAQLSQLLEASVTSGDVHCLHRTDGFFKEDPVSKTAVSEIALENDGFLDVESCRIKHSIYTDSD</sequence>
<evidence type="ECO:0000259" key="6">
    <source>
        <dbReference type="Pfam" id="PF01602"/>
    </source>
</evidence>
<feature type="region of interest" description="Disordered" evidence="5">
    <location>
        <begin position="644"/>
        <end position="724"/>
    </location>
</feature>
<evidence type="ECO:0000313" key="8">
    <source>
        <dbReference type="Proteomes" id="UP000828390"/>
    </source>
</evidence>
<protein>
    <recommendedName>
        <fullName evidence="6">Clathrin/coatomer adaptor adaptin-like N-terminal domain-containing protein</fullName>
    </recommendedName>
</protein>
<gene>
    <name evidence="7" type="ORF">DPMN_079454</name>
</gene>
<dbReference type="InterPro" id="IPR050840">
    <property type="entry name" value="Adaptor_Complx_Large_Subunit"/>
</dbReference>
<dbReference type="GO" id="GO:0016192">
    <property type="term" value="P:vesicle-mediated transport"/>
    <property type="evidence" value="ECO:0007669"/>
    <property type="project" value="InterPro"/>
</dbReference>
<evidence type="ECO:0000313" key="7">
    <source>
        <dbReference type="EMBL" id="KAH3704399.1"/>
    </source>
</evidence>
<dbReference type="Pfam" id="PF01602">
    <property type="entry name" value="Adaptin_N"/>
    <property type="match status" value="1"/>
</dbReference>
<keyword evidence="8" id="KW-1185">Reference proteome</keyword>
<dbReference type="SUPFAM" id="SSF48371">
    <property type="entry name" value="ARM repeat"/>
    <property type="match status" value="1"/>
</dbReference>
<evidence type="ECO:0000256" key="1">
    <source>
        <dbReference type="ARBA" id="ARBA00004308"/>
    </source>
</evidence>
<keyword evidence="2" id="KW-0813">Transport</keyword>
<dbReference type="Proteomes" id="UP000828390">
    <property type="component" value="Unassembled WGS sequence"/>
</dbReference>
<evidence type="ECO:0000256" key="5">
    <source>
        <dbReference type="SAM" id="MobiDB-lite"/>
    </source>
</evidence>
<comment type="subcellular location">
    <subcellularLocation>
        <location evidence="1">Endomembrane system</location>
    </subcellularLocation>
</comment>
<accession>A0A9D3YP30</accession>
<dbReference type="AlphaFoldDB" id="A0A9D3YP30"/>
<evidence type="ECO:0000256" key="3">
    <source>
        <dbReference type="ARBA" id="ARBA00022927"/>
    </source>
</evidence>
<name>A0A9D3YP30_DREPO</name>